<comment type="caution">
    <text evidence="2">The sequence shown here is derived from an EMBL/GenBank/DDBJ whole genome shotgun (WGS) entry which is preliminary data.</text>
</comment>
<dbReference type="Proteomes" id="UP000553632">
    <property type="component" value="Unassembled WGS sequence"/>
</dbReference>
<keyword evidence="1" id="KW-0812">Transmembrane</keyword>
<reference evidence="2 3" key="1">
    <citation type="submission" date="2020-04" db="EMBL/GenBank/DDBJ databases">
        <title>Perkinsus olseni comparative genomics.</title>
        <authorList>
            <person name="Bogema D.R."/>
        </authorList>
    </citation>
    <scope>NUCLEOTIDE SEQUENCE [LARGE SCALE GENOMIC DNA]</scope>
    <source>
        <strain evidence="2 3">ATCC PRA-207</strain>
    </source>
</reference>
<gene>
    <name evidence="2" type="ORF">FOZ63_029750</name>
</gene>
<name>A0A7J6TT94_PEROL</name>
<protein>
    <submittedName>
        <fullName evidence="2">Uncharacterized protein</fullName>
    </submittedName>
</protein>
<feature type="non-terminal residue" evidence="2">
    <location>
        <position position="1"/>
    </location>
</feature>
<feature type="transmembrane region" description="Helical" evidence="1">
    <location>
        <begin position="6"/>
        <end position="24"/>
    </location>
</feature>
<proteinExistence type="predicted"/>
<organism evidence="2 3">
    <name type="scientific">Perkinsus olseni</name>
    <name type="common">Perkinsus atlanticus</name>
    <dbReference type="NCBI Taxonomy" id="32597"/>
    <lineage>
        <taxon>Eukaryota</taxon>
        <taxon>Sar</taxon>
        <taxon>Alveolata</taxon>
        <taxon>Perkinsozoa</taxon>
        <taxon>Perkinsea</taxon>
        <taxon>Perkinsida</taxon>
        <taxon>Perkinsidae</taxon>
        <taxon>Perkinsus</taxon>
    </lineage>
</organism>
<evidence type="ECO:0000313" key="2">
    <source>
        <dbReference type="EMBL" id="KAF4748508.1"/>
    </source>
</evidence>
<dbReference type="EMBL" id="JABANO010008456">
    <property type="protein sequence ID" value="KAF4748508.1"/>
    <property type="molecule type" value="Genomic_DNA"/>
</dbReference>
<evidence type="ECO:0000256" key="1">
    <source>
        <dbReference type="SAM" id="Phobius"/>
    </source>
</evidence>
<keyword evidence="3" id="KW-1185">Reference proteome</keyword>
<sequence>MVYCITYLACGLLFNVVVYLLYGYDSKAAFGWFNGYVLEYMLSMDNVFFFQ</sequence>
<keyword evidence="1" id="KW-0472">Membrane</keyword>
<dbReference type="AlphaFoldDB" id="A0A7J6TT94"/>
<keyword evidence="1" id="KW-1133">Transmembrane helix</keyword>
<accession>A0A7J6TT94</accession>
<evidence type="ECO:0000313" key="3">
    <source>
        <dbReference type="Proteomes" id="UP000553632"/>
    </source>
</evidence>